<reference evidence="2 3" key="1">
    <citation type="journal article" date="2023" name="G3 (Bethesda)">
        <title>A chromosome-length genome assembly and annotation of blackberry (Rubus argutus, cv. 'Hillquist').</title>
        <authorList>
            <person name="Bruna T."/>
            <person name="Aryal R."/>
            <person name="Dudchenko O."/>
            <person name="Sargent D.J."/>
            <person name="Mead D."/>
            <person name="Buti M."/>
            <person name="Cavallini A."/>
            <person name="Hytonen T."/>
            <person name="Andres J."/>
            <person name="Pham M."/>
            <person name="Weisz D."/>
            <person name="Mascagni F."/>
            <person name="Usai G."/>
            <person name="Natali L."/>
            <person name="Bassil N."/>
            <person name="Fernandez G.E."/>
            <person name="Lomsadze A."/>
            <person name="Armour M."/>
            <person name="Olukolu B."/>
            <person name="Poorten T."/>
            <person name="Britton C."/>
            <person name="Davik J."/>
            <person name="Ashrafi H."/>
            <person name="Aiden E.L."/>
            <person name="Borodovsky M."/>
            <person name="Worthington M."/>
        </authorList>
    </citation>
    <scope>NUCLEOTIDE SEQUENCE [LARGE SCALE GENOMIC DNA]</scope>
    <source>
        <strain evidence="2">PI 553951</strain>
    </source>
</reference>
<evidence type="ECO:0000313" key="2">
    <source>
        <dbReference type="EMBL" id="KAK9943424.1"/>
    </source>
</evidence>
<protein>
    <submittedName>
        <fullName evidence="2">Uncharacterized protein</fullName>
    </submittedName>
</protein>
<gene>
    <name evidence="2" type="ORF">M0R45_009031</name>
</gene>
<comment type="caution">
    <text evidence="2">The sequence shown here is derived from an EMBL/GenBank/DDBJ whole genome shotgun (WGS) entry which is preliminary data.</text>
</comment>
<feature type="region of interest" description="Disordered" evidence="1">
    <location>
        <begin position="60"/>
        <end position="87"/>
    </location>
</feature>
<sequence>MGPIRSPIASIQHHQIHFTKSFHHSSPSPEQLPILQPARINQAHHRAPLLETAKLSPLKSAGVPNPCRRTKQATAAPVLPASPSRPRHHPCCCYCKSASIAAAFSP</sequence>
<accession>A0AAW1Y5E7</accession>
<name>A0AAW1Y5E7_RUBAR</name>
<organism evidence="2 3">
    <name type="scientific">Rubus argutus</name>
    <name type="common">Southern blackberry</name>
    <dbReference type="NCBI Taxonomy" id="59490"/>
    <lineage>
        <taxon>Eukaryota</taxon>
        <taxon>Viridiplantae</taxon>
        <taxon>Streptophyta</taxon>
        <taxon>Embryophyta</taxon>
        <taxon>Tracheophyta</taxon>
        <taxon>Spermatophyta</taxon>
        <taxon>Magnoliopsida</taxon>
        <taxon>eudicotyledons</taxon>
        <taxon>Gunneridae</taxon>
        <taxon>Pentapetalae</taxon>
        <taxon>rosids</taxon>
        <taxon>fabids</taxon>
        <taxon>Rosales</taxon>
        <taxon>Rosaceae</taxon>
        <taxon>Rosoideae</taxon>
        <taxon>Rosoideae incertae sedis</taxon>
        <taxon>Rubus</taxon>
    </lineage>
</organism>
<evidence type="ECO:0000313" key="3">
    <source>
        <dbReference type="Proteomes" id="UP001457282"/>
    </source>
</evidence>
<dbReference type="AlphaFoldDB" id="A0AAW1Y5E7"/>
<proteinExistence type="predicted"/>
<keyword evidence="3" id="KW-1185">Reference proteome</keyword>
<evidence type="ECO:0000256" key="1">
    <source>
        <dbReference type="SAM" id="MobiDB-lite"/>
    </source>
</evidence>
<dbReference type="EMBL" id="JBEDUW010000002">
    <property type="protein sequence ID" value="KAK9943424.1"/>
    <property type="molecule type" value="Genomic_DNA"/>
</dbReference>
<dbReference type="Proteomes" id="UP001457282">
    <property type="component" value="Unassembled WGS sequence"/>
</dbReference>